<sequence>MPVSDASTQLVSIDCLVQGSDILKSHRLHYVRGVVLAILPIAIATLAIVVWQGIFILNLKRKNDHQPQDTTGQESMAQEELCEIESEELTRQDQSISLIKKDGGEQGKVISTIIVILFLMHPSITREMFSLFNCKNIEGVNRLFSDLETVCYKGDHFKLSLWVAGPSFLLYSIGIPTFGLLALIKFRGSLSKQAVQQRFGFLYNGYREGLASYWEIVTIYCKVIIIFIQIFLLQSGKITQALVTLLFLVLKMGVLKYLEPYSKQYLNKLEILSNMSSAISVYFSIFFISGKSKAGTSQTVISESSKMAMFLVIMFSHCIFFLYWLYSFITEFRMTIRKKHPRLYTTFFLCCKKDHYLIEREIDRFNEKLAPFTAKMSEAQKYIQSAFEMYQKNMIPSEDKKLREYIMKFVKLKEFIERDQRFRGTNVPSYVDIDSLLKQKKTIKMGSSQTPKPECNQNRRRGKEPINMSGSLIRGISGIDDISSRIVEEERSLSQSQSEIATDFRYSSLAISDASLSLNQHLQKEQNQITNKQSSFIKISAIQRQNQQIETSNPQRKRSILKKSKIAATSHVSYDENVSQQQVGSNEEKETLGDEEYKEEKSKQIKIFWRVENPKKEIPQTKHSKQNKSMEEEPSNEVDKNIDNSEFDEENLGMPLA</sequence>
<organism evidence="3 4">
    <name type="scientific">Halteria grandinella</name>
    <dbReference type="NCBI Taxonomy" id="5974"/>
    <lineage>
        <taxon>Eukaryota</taxon>
        <taxon>Sar</taxon>
        <taxon>Alveolata</taxon>
        <taxon>Ciliophora</taxon>
        <taxon>Intramacronucleata</taxon>
        <taxon>Spirotrichea</taxon>
        <taxon>Stichotrichia</taxon>
        <taxon>Sporadotrichida</taxon>
        <taxon>Halteriidae</taxon>
        <taxon>Halteria</taxon>
    </lineage>
</organism>
<name>A0A8J8TA19_HALGN</name>
<evidence type="ECO:0008006" key="5">
    <source>
        <dbReference type="Google" id="ProtNLM"/>
    </source>
</evidence>
<evidence type="ECO:0000256" key="2">
    <source>
        <dbReference type="SAM" id="Phobius"/>
    </source>
</evidence>
<feature type="transmembrane region" description="Helical" evidence="2">
    <location>
        <begin position="308"/>
        <end position="329"/>
    </location>
</feature>
<feature type="region of interest" description="Disordered" evidence="1">
    <location>
        <begin position="571"/>
        <end position="657"/>
    </location>
</feature>
<protein>
    <recommendedName>
        <fullName evidence="5">Transmembrane protein</fullName>
    </recommendedName>
</protein>
<gene>
    <name evidence="3" type="ORF">FGO68_gene17536</name>
</gene>
<feature type="transmembrane region" description="Helical" evidence="2">
    <location>
        <begin position="168"/>
        <end position="190"/>
    </location>
</feature>
<evidence type="ECO:0000256" key="1">
    <source>
        <dbReference type="SAM" id="MobiDB-lite"/>
    </source>
</evidence>
<reference evidence="3" key="1">
    <citation type="submission" date="2019-06" db="EMBL/GenBank/DDBJ databases">
        <authorList>
            <person name="Zheng W."/>
        </authorList>
    </citation>
    <scope>NUCLEOTIDE SEQUENCE</scope>
    <source>
        <strain evidence="3">QDHG01</strain>
    </source>
</reference>
<keyword evidence="2" id="KW-1133">Transmembrane helix</keyword>
<dbReference type="PANTHER" id="PTHR11319:SF35">
    <property type="entry name" value="OUTER MEMBRANE PROTEIN PMPC-RELATED"/>
    <property type="match status" value="1"/>
</dbReference>
<keyword evidence="4" id="KW-1185">Reference proteome</keyword>
<dbReference type="AlphaFoldDB" id="A0A8J8TA19"/>
<feature type="transmembrane region" description="Helical" evidence="2">
    <location>
        <begin position="34"/>
        <end position="57"/>
    </location>
</feature>
<feature type="transmembrane region" description="Helical" evidence="2">
    <location>
        <begin position="211"/>
        <end position="232"/>
    </location>
</feature>
<keyword evidence="2" id="KW-0472">Membrane</keyword>
<feature type="region of interest" description="Disordered" evidence="1">
    <location>
        <begin position="444"/>
        <end position="470"/>
    </location>
</feature>
<feature type="transmembrane region" description="Helical" evidence="2">
    <location>
        <begin position="238"/>
        <end position="257"/>
    </location>
</feature>
<dbReference type="EMBL" id="RRYP01000074">
    <property type="protein sequence ID" value="TNV88097.1"/>
    <property type="molecule type" value="Genomic_DNA"/>
</dbReference>
<dbReference type="Proteomes" id="UP000785679">
    <property type="component" value="Unassembled WGS sequence"/>
</dbReference>
<feature type="transmembrane region" description="Helical" evidence="2">
    <location>
        <begin position="269"/>
        <end position="288"/>
    </location>
</feature>
<feature type="compositionally biased region" description="Polar residues" evidence="1">
    <location>
        <begin position="571"/>
        <end position="585"/>
    </location>
</feature>
<dbReference type="PANTHER" id="PTHR11319">
    <property type="entry name" value="G PROTEIN-COUPLED RECEPTOR-RELATED"/>
    <property type="match status" value="1"/>
</dbReference>
<evidence type="ECO:0000313" key="3">
    <source>
        <dbReference type="EMBL" id="TNV88097.1"/>
    </source>
</evidence>
<dbReference type="OrthoDB" id="10035969at2759"/>
<proteinExistence type="predicted"/>
<accession>A0A8J8TA19</accession>
<evidence type="ECO:0000313" key="4">
    <source>
        <dbReference type="Proteomes" id="UP000785679"/>
    </source>
</evidence>
<comment type="caution">
    <text evidence="3">The sequence shown here is derived from an EMBL/GenBank/DDBJ whole genome shotgun (WGS) entry which is preliminary data.</text>
</comment>
<keyword evidence="2" id="KW-0812">Transmembrane</keyword>